<evidence type="ECO:0000256" key="1">
    <source>
        <dbReference type="PROSITE-ProRule" id="PRU00235"/>
    </source>
</evidence>
<dbReference type="AlphaFoldDB" id="A0A6I9PVB8"/>
<dbReference type="GO" id="GO:0005743">
    <property type="term" value="C:mitochondrial inner membrane"/>
    <property type="evidence" value="ECO:0007669"/>
    <property type="project" value="TreeGrafter"/>
</dbReference>
<feature type="repeat" description="RCC1" evidence="1">
    <location>
        <begin position="31"/>
        <end position="83"/>
    </location>
</feature>
<dbReference type="Proteomes" id="UP000504611">
    <property type="component" value="Unplaced"/>
</dbReference>
<sequence length="105" mass="11074">MCLSTPFKWGFLSYSQVACGQDHSLFLTEAGTVFACGWGADGQTGLGHHQVSCSPMEVGGDLAGVEVQQINSYGDCSLAVSKDGDLYGWGNSEYLQLASVTEATQ</sequence>
<dbReference type="PROSITE" id="PS00626">
    <property type="entry name" value="RCC1_2"/>
    <property type="match status" value="1"/>
</dbReference>
<protein>
    <submittedName>
        <fullName evidence="3">Williams-Beuren syndrome chromosomal region 16 protein-like</fullName>
    </submittedName>
</protein>
<dbReference type="InterPro" id="IPR053035">
    <property type="entry name" value="Mitochondrial_GEF_domain"/>
</dbReference>
<dbReference type="GO" id="GO:0019843">
    <property type="term" value="F:rRNA binding"/>
    <property type="evidence" value="ECO:0007669"/>
    <property type="project" value="TreeGrafter"/>
</dbReference>
<name>A0A6I9PVB8_9TELE</name>
<dbReference type="Pfam" id="PF13540">
    <property type="entry name" value="RCC1_2"/>
    <property type="match status" value="2"/>
</dbReference>
<dbReference type="OrthoDB" id="70707at2759"/>
<keyword evidence="2" id="KW-1185">Reference proteome</keyword>
<evidence type="ECO:0000313" key="2">
    <source>
        <dbReference type="Proteomes" id="UP000504611"/>
    </source>
</evidence>
<dbReference type="PANTHER" id="PTHR46337">
    <property type="entry name" value="RCC1-LIKE G EXCHANGING FACTOR-LIKE PROTEIN"/>
    <property type="match status" value="1"/>
</dbReference>
<dbReference type="Gene3D" id="2.130.10.30">
    <property type="entry name" value="Regulator of chromosome condensation 1/beta-lactamase-inhibitor protein II"/>
    <property type="match status" value="1"/>
</dbReference>
<dbReference type="InterPro" id="IPR009091">
    <property type="entry name" value="RCC1/BLIP-II"/>
</dbReference>
<accession>A0A6I9PVB8</accession>
<dbReference type="PANTHER" id="PTHR46337:SF1">
    <property type="entry name" value="RCC1-LIKE G EXCHANGING FACTOR-LIKE PROTEIN"/>
    <property type="match status" value="1"/>
</dbReference>
<dbReference type="GO" id="GO:0070131">
    <property type="term" value="P:positive regulation of mitochondrial translation"/>
    <property type="evidence" value="ECO:0007669"/>
    <property type="project" value="TreeGrafter"/>
</dbReference>
<dbReference type="GeneID" id="104964283"/>
<proteinExistence type="predicted"/>
<organism evidence="2 3">
    <name type="scientific">Notothenia coriiceps</name>
    <name type="common">black rockcod</name>
    <dbReference type="NCBI Taxonomy" id="8208"/>
    <lineage>
        <taxon>Eukaryota</taxon>
        <taxon>Metazoa</taxon>
        <taxon>Chordata</taxon>
        <taxon>Craniata</taxon>
        <taxon>Vertebrata</taxon>
        <taxon>Euteleostomi</taxon>
        <taxon>Actinopterygii</taxon>
        <taxon>Neopterygii</taxon>
        <taxon>Teleostei</taxon>
        <taxon>Neoteleostei</taxon>
        <taxon>Acanthomorphata</taxon>
        <taxon>Eupercaria</taxon>
        <taxon>Perciformes</taxon>
        <taxon>Notothenioidei</taxon>
        <taxon>Nototheniidae</taxon>
        <taxon>Notothenia</taxon>
    </lineage>
</organism>
<gene>
    <name evidence="3" type="primary">LOC104964283</name>
</gene>
<dbReference type="InterPro" id="IPR000408">
    <property type="entry name" value="Reg_chr_condens"/>
</dbReference>
<dbReference type="KEGG" id="ncc:104964283"/>
<evidence type="ECO:0000313" key="3">
    <source>
        <dbReference type="RefSeq" id="XP_010791328.1"/>
    </source>
</evidence>
<dbReference type="GO" id="GO:0005085">
    <property type="term" value="F:guanyl-nucleotide exchange factor activity"/>
    <property type="evidence" value="ECO:0007669"/>
    <property type="project" value="TreeGrafter"/>
</dbReference>
<dbReference type="PROSITE" id="PS50012">
    <property type="entry name" value="RCC1_3"/>
    <property type="match status" value="1"/>
</dbReference>
<reference evidence="3" key="1">
    <citation type="submission" date="2025-08" db="UniProtKB">
        <authorList>
            <consortium name="RefSeq"/>
        </authorList>
    </citation>
    <scope>IDENTIFICATION</scope>
    <source>
        <tissue evidence="3">Muscle</tissue>
    </source>
</reference>
<dbReference type="RefSeq" id="XP_010791328.1">
    <property type="nucleotide sequence ID" value="XM_010793026.1"/>
</dbReference>
<dbReference type="SUPFAM" id="SSF50985">
    <property type="entry name" value="RCC1/BLIP-II"/>
    <property type="match status" value="1"/>
</dbReference>
<feature type="non-terminal residue" evidence="3">
    <location>
        <position position="105"/>
    </location>
</feature>